<feature type="compositionally biased region" description="Low complexity" evidence="6">
    <location>
        <begin position="326"/>
        <end position="340"/>
    </location>
</feature>
<dbReference type="InterPro" id="IPR020472">
    <property type="entry name" value="WD40_PAC1"/>
</dbReference>
<evidence type="ECO:0000313" key="7">
    <source>
        <dbReference type="EMBL" id="ANB13967.1"/>
    </source>
</evidence>
<name>A0A161HL68_9ASCO</name>
<evidence type="ECO:0000256" key="6">
    <source>
        <dbReference type="SAM" id="MobiDB-lite"/>
    </source>
</evidence>
<feature type="compositionally biased region" description="Basic and acidic residues" evidence="6">
    <location>
        <begin position="1"/>
        <end position="13"/>
    </location>
</feature>
<dbReference type="InterPro" id="IPR045183">
    <property type="entry name" value="Ebi-like"/>
</dbReference>
<evidence type="ECO:0000256" key="3">
    <source>
        <dbReference type="ARBA" id="ARBA00022737"/>
    </source>
</evidence>
<feature type="compositionally biased region" description="Polar residues" evidence="6">
    <location>
        <begin position="310"/>
        <end position="325"/>
    </location>
</feature>
<feature type="repeat" description="WD" evidence="5">
    <location>
        <begin position="256"/>
        <end position="297"/>
    </location>
</feature>
<feature type="compositionally biased region" description="Polar residues" evidence="6">
    <location>
        <begin position="560"/>
        <end position="574"/>
    </location>
</feature>
<protein>
    <submittedName>
        <fullName evidence="7">Sif2p</fullName>
    </submittedName>
</protein>
<dbReference type="GO" id="GO:0006357">
    <property type="term" value="P:regulation of transcription by RNA polymerase II"/>
    <property type="evidence" value="ECO:0007669"/>
    <property type="project" value="TreeGrafter"/>
</dbReference>
<feature type="region of interest" description="Disordered" evidence="6">
    <location>
        <begin position="310"/>
        <end position="356"/>
    </location>
</feature>
<feature type="repeat" description="WD" evidence="5">
    <location>
        <begin position="215"/>
        <end position="246"/>
    </location>
</feature>
<feature type="region of interest" description="Disordered" evidence="6">
    <location>
        <begin position="555"/>
        <end position="574"/>
    </location>
</feature>
<dbReference type="EMBL" id="CP014502">
    <property type="protein sequence ID" value="ANB13967.1"/>
    <property type="molecule type" value="Genomic_DNA"/>
</dbReference>
<dbReference type="InterPro" id="IPR036322">
    <property type="entry name" value="WD40_repeat_dom_sf"/>
</dbReference>
<accession>A0A161HL68</accession>
<dbReference type="PANTHER" id="PTHR22846">
    <property type="entry name" value="WD40 REPEAT PROTEIN"/>
    <property type="match status" value="1"/>
</dbReference>
<dbReference type="OrthoDB" id="1367865at2759"/>
<dbReference type="Pfam" id="PF00400">
    <property type="entry name" value="WD40"/>
    <property type="match status" value="5"/>
</dbReference>
<sequence length="601" mass="65047">MGEEEEKRLRELESQNSSNNHKPDEKVSAIEAENGSANAKSITQNSTQDHENGETDESQVATNKSHHARDHHKVGLLGNVKSNSLALHTLRPSYSLEGSQTSQFNPVKSNLVAYGTVEGARILSYKEKSRSPQTVDADKDVEMKDIDSTSAVAVAVTDASNSKATSNTDSKIDDSNAISTNKPTDETSKKDNSEANSNSNTNSSLITETIVLTHAPNEDKEITALTWSPNGTILATGSFDGKIRIWTSEGKLRSLLALHRAPILAIRFNPGGRLLGSVDCTGTVIVWEVSNGEIREFHGEKDLANSLTNHQPVAQSETSITSSNLQTQQPHSQTQSPTHQYPSQSPSLSSHGQDASKFTANNVETETESDQPNGGDLTWIDDTTYVTTGQSQSILVYKLGEQQPLLRLSAHTQSINSLQFEPSTKLLASASDDYTVRIWHGISPVSIMTLAGHTAPVIDIKWLSGSALEHSSLPLLISSSIDSTIRIWDIAKGTCISLLKLHDSPLFTTELSPNNRYIASGSAGGELVVWDIQEVLKYDANSHQTDSIVCRPIGRHKLDQSPSDPVPTDTTVSSLSWSPASDGLFVGYTTVSEIIPFSLII</sequence>
<feature type="region of interest" description="Disordered" evidence="6">
    <location>
        <begin position="1"/>
        <end position="71"/>
    </location>
</feature>
<feature type="repeat" description="WD" evidence="5">
    <location>
        <begin position="408"/>
        <end position="439"/>
    </location>
</feature>
<keyword evidence="3" id="KW-0677">Repeat</keyword>
<dbReference type="PANTHER" id="PTHR22846:SF2">
    <property type="entry name" value="F-BOX-LIKE_WD REPEAT-CONTAINING PROTEIN EBI"/>
    <property type="match status" value="1"/>
</dbReference>
<gene>
    <name evidence="7" type="primary">SIF2</name>
    <name evidence="7" type="ORF">AWJ20_4920</name>
</gene>
<dbReference type="PROSITE" id="PS50082">
    <property type="entry name" value="WD_REPEATS_2"/>
    <property type="match status" value="5"/>
</dbReference>
<dbReference type="PROSITE" id="PS50294">
    <property type="entry name" value="WD_REPEATS_REGION"/>
    <property type="match status" value="3"/>
</dbReference>
<dbReference type="RefSeq" id="XP_018736444.1">
    <property type="nucleotide sequence ID" value="XM_018882025.1"/>
</dbReference>
<dbReference type="PRINTS" id="PR00320">
    <property type="entry name" value="GPROTEINBRPT"/>
</dbReference>
<feature type="compositionally biased region" description="Polar residues" evidence="6">
    <location>
        <begin position="341"/>
        <end position="356"/>
    </location>
</feature>
<evidence type="ECO:0000256" key="2">
    <source>
        <dbReference type="ARBA" id="ARBA00022574"/>
    </source>
</evidence>
<feature type="repeat" description="WD" evidence="5">
    <location>
        <begin position="450"/>
        <end position="498"/>
    </location>
</feature>
<dbReference type="SUPFAM" id="SSF50978">
    <property type="entry name" value="WD40 repeat-like"/>
    <property type="match status" value="1"/>
</dbReference>
<evidence type="ECO:0000313" key="8">
    <source>
        <dbReference type="Proteomes" id="UP000189580"/>
    </source>
</evidence>
<dbReference type="SMART" id="SM00320">
    <property type="entry name" value="WD40"/>
    <property type="match status" value="5"/>
</dbReference>
<reference evidence="7 8" key="1">
    <citation type="submission" date="2016-02" db="EMBL/GenBank/DDBJ databases">
        <title>Complete genome sequence and transcriptome regulation of the pentose utilising yeast Sugiyamaella lignohabitans.</title>
        <authorList>
            <person name="Bellasio M."/>
            <person name="Peymann A."/>
            <person name="Valli M."/>
            <person name="Sipitzky M."/>
            <person name="Graf A."/>
            <person name="Sauer M."/>
            <person name="Marx H."/>
            <person name="Mattanovich D."/>
        </authorList>
    </citation>
    <scope>NUCLEOTIDE SEQUENCE [LARGE SCALE GENOMIC DNA]</scope>
    <source>
        <strain evidence="7 8">CBS 10342</strain>
    </source>
</reference>
<proteinExistence type="predicted"/>
<keyword evidence="8" id="KW-1185">Reference proteome</keyword>
<evidence type="ECO:0000256" key="5">
    <source>
        <dbReference type="PROSITE-ProRule" id="PRU00221"/>
    </source>
</evidence>
<dbReference type="Proteomes" id="UP000189580">
    <property type="component" value="Chromosome d"/>
</dbReference>
<feature type="compositionally biased region" description="Polar residues" evidence="6">
    <location>
        <begin position="35"/>
        <end position="47"/>
    </location>
</feature>
<feature type="compositionally biased region" description="Basic and acidic residues" evidence="6">
    <location>
        <begin position="183"/>
        <end position="193"/>
    </location>
</feature>
<evidence type="ECO:0000256" key="4">
    <source>
        <dbReference type="ARBA" id="ARBA00023242"/>
    </source>
</evidence>
<comment type="subcellular location">
    <subcellularLocation>
        <location evidence="1">Nucleus</location>
    </subcellularLocation>
</comment>
<dbReference type="InterPro" id="IPR001680">
    <property type="entry name" value="WD40_rpt"/>
</dbReference>
<feature type="repeat" description="WD" evidence="5">
    <location>
        <begin position="499"/>
        <end position="533"/>
    </location>
</feature>
<dbReference type="AlphaFoldDB" id="A0A161HL68"/>
<dbReference type="GO" id="GO:0003714">
    <property type="term" value="F:transcription corepressor activity"/>
    <property type="evidence" value="ECO:0007669"/>
    <property type="project" value="InterPro"/>
</dbReference>
<dbReference type="GeneID" id="30037105"/>
<dbReference type="GO" id="GO:0034967">
    <property type="term" value="C:Set3 complex"/>
    <property type="evidence" value="ECO:0007669"/>
    <property type="project" value="TreeGrafter"/>
</dbReference>
<dbReference type="KEGG" id="slb:AWJ20_4920"/>
<dbReference type="PROSITE" id="PS00678">
    <property type="entry name" value="WD_REPEATS_1"/>
    <property type="match status" value="1"/>
</dbReference>
<keyword evidence="2 5" id="KW-0853">WD repeat</keyword>
<dbReference type="Gene3D" id="2.130.10.10">
    <property type="entry name" value="YVTN repeat-like/Quinoprotein amine dehydrogenase"/>
    <property type="match status" value="2"/>
</dbReference>
<dbReference type="InterPro" id="IPR019775">
    <property type="entry name" value="WD40_repeat_CS"/>
</dbReference>
<keyword evidence="4" id="KW-0539">Nucleus</keyword>
<evidence type="ECO:0000256" key="1">
    <source>
        <dbReference type="ARBA" id="ARBA00004123"/>
    </source>
</evidence>
<feature type="region of interest" description="Disordered" evidence="6">
    <location>
        <begin position="158"/>
        <end position="202"/>
    </location>
</feature>
<organism evidence="7 8">
    <name type="scientific">Sugiyamaella lignohabitans</name>
    <dbReference type="NCBI Taxonomy" id="796027"/>
    <lineage>
        <taxon>Eukaryota</taxon>
        <taxon>Fungi</taxon>
        <taxon>Dikarya</taxon>
        <taxon>Ascomycota</taxon>
        <taxon>Saccharomycotina</taxon>
        <taxon>Dipodascomycetes</taxon>
        <taxon>Dipodascales</taxon>
        <taxon>Trichomonascaceae</taxon>
        <taxon>Sugiyamaella</taxon>
    </lineage>
</organism>
<dbReference type="InterPro" id="IPR015943">
    <property type="entry name" value="WD40/YVTN_repeat-like_dom_sf"/>
</dbReference>